<dbReference type="OrthoDB" id="14008at10239"/>
<dbReference type="InterPro" id="IPR020387">
    <property type="entry name" value="AcMNPV_Orf112"/>
</dbReference>
<evidence type="ECO:0000313" key="2">
    <source>
        <dbReference type="Proteomes" id="UP000203316"/>
    </source>
</evidence>
<keyword evidence="2" id="KW-1185">Reference proteome</keyword>
<dbReference type="EMBL" id="EU309041">
    <property type="protein sequence ID" value="ABY65822.1"/>
    <property type="molecule type" value="Genomic_DNA"/>
</dbReference>
<dbReference type="Pfam" id="PF10860">
    <property type="entry name" value="DUF2661"/>
    <property type="match status" value="1"/>
</dbReference>
<reference evidence="1 2" key="1">
    <citation type="submission" date="2007-11" db="EMBL/GenBank/DDBJ databases">
        <title>Sequence and organization of Orgyia leucostigma nucleopolyhedrovirus genome.</title>
        <authorList>
            <person name="Eveleigh R.J.M."/>
            <person name="Lapointe R."/>
            <person name="Graham R.I."/>
            <person name="Lauzon H.A.M."/>
            <person name="Pavlik L."/>
            <person name="Arif B.M."/>
            <person name="Lucarotti C.J."/>
        </authorList>
    </citation>
    <scope>NUCLEOTIDE SEQUENCE [LARGE SCALE GENOMIC DNA]</scope>
    <source>
        <strain evidence="1">CFS-77</strain>
    </source>
</reference>
<evidence type="ECO:0000313" key="1">
    <source>
        <dbReference type="EMBL" id="ABY65822.1"/>
    </source>
</evidence>
<dbReference type="Proteomes" id="UP000203316">
    <property type="component" value="Segment"/>
</dbReference>
<organism evidence="1 2">
    <name type="scientific">Orgyia leucostigma nucleopolyhedrovirus</name>
    <dbReference type="NCBI Taxonomy" id="490711"/>
    <lineage>
        <taxon>Viruses</taxon>
        <taxon>Viruses incertae sedis</taxon>
        <taxon>Naldaviricetes</taxon>
        <taxon>Lefavirales</taxon>
        <taxon>Baculoviridae</taxon>
        <taxon>Alphabaculovirus</taxon>
        <taxon>Alphabaculovirus orleucostigmae</taxon>
    </lineage>
</organism>
<dbReference type="GeneID" id="5850502"/>
<proteinExistence type="predicted"/>
<name>B0FDW4_9ABAC</name>
<accession>B0FDW4</accession>
<sequence>MSNQLSLVFVWYHRDEFVFNTHKFPFWHNIQYHSQHYRCYVLYYIEDLTTDLVFDPTWPKATNVHLVNFKTASKYSHNLMTIKHKECRIDYMKLQLILDPSILAHERLLLMMDMDCTITNVDWKCVRESPRYLEPFFDKTVSSLYASHSMIYGAFESYIENYAVLLNRNKYFFTGNLNLKINLNDDHNNVMYAYYVAVVRYYYKTIFKFVFPNKFENMRFKNSVNLEFRRGNSYNVGPTRLYDYVYNPRQKPVFEDTNLCIQLFTKIINRDFQEIDKLITRLRELNYDFQSKFEWSNSKQHYTNVAGVLLDRLITYNFTGKSFLLPIVKHD</sequence>
<dbReference type="KEGG" id="vg:5850502"/>
<protein>
    <submittedName>
        <fullName evidence="1">Uncharacterized protein</fullName>
    </submittedName>
</protein>
<dbReference type="RefSeq" id="YP_001651006.1">
    <property type="nucleotide sequence ID" value="NC_010276.1"/>
</dbReference>